<protein>
    <recommendedName>
        <fullName evidence="1">Streptomycin biosynthesis protein StrF domain-containing protein</fullName>
    </recommendedName>
</protein>
<name>A0A2X0QWY6_9PROT</name>
<gene>
    <name evidence="2" type="ORF">NITFAB_1698</name>
</gene>
<dbReference type="InterPro" id="IPR059123">
    <property type="entry name" value="StrF_dom"/>
</dbReference>
<dbReference type="AlphaFoldDB" id="A0A2X0QWY6"/>
<reference evidence="2" key="1">
    <citation type="submission" date="2018-05" db="EMBL/GenBank/DDBJ databases">
        <authorList>
            <person name="Lanie J.A."/>
            <person name="Ng W.-L."/>
            <person name="Kazmierczak K.M."/>
            <person name="Andrzejewski T.M."/>
            <person name="Davidsen T.M."/>
            <person name="Wayne K.J."/>
            <person name="Tettelin H."/>
            <person name="Glass J.I."/>
            <person name="Rusch D."/>
            <person name="Podicherti R."/>
            <person name="Tsui H.-C.T."/>
            <person name="Winkler M.E."/>
        </authorList>
    </citation>
    <scope>NUCLEOTIDE SEQUENCE</scope>
    <source>
        <strain evidence="2">KNB</strain>
    </source>
</reference>
<dbReference type="InterPro" id="IPR029044">
    <property type="entry name" value="Nucleotide-diphossugar_trans"/>
</dbReference>
<dbReference type="Pfam" id="PF13712">
    <property type="entry name" value="Glyco_tranf_2_5"/>
    <property type="match status" value="1"/>
</dbReference>
<proteinExistence type="predicted"/>
<evidence type="ECO:0000259" key="1">
    <source>
        <dbReference type="Pfam" id="PF13712"/>
    </source>
</evidence>
<accession>A0A2X0QWY6</accession>
<evidence type="ECO:0000313" key="2">
    <source>
        <dbReference type="EMBL" id="SPS06108.1"/>
    </source>
</evidence>
<sequence length="378" mass="42394">MDNSLQIAAGLHNEAVAKFRSGYIENAIETFNISLNMGLAASGRALFEIYRKQQMPYLAGEVSARAALLEPMHFSFVQDALVFNVRYAFEQCIPYESVSPRAPADWSVIVCSHDNDMYATFQENFESVAGNHRLQFVRISDAAGMNEGYKRGLEMAWFGNIILCHHDIELLVPDFFDRLLGHLDRYDFIGVAGASKMSGPAILFDGHPHLLSRLSQPAKNMKSRILASCSPFAHVRPAAVLDGVFIACKRPALEQLGFDTEITGFHYYDVDLSHRAFKAGYDLAVAPDLALHHQSYGNFNTDWERGLLLFKQKFPELQGEPSPHRHFYTTSIGSENEISVWSWLNTLSGKWDQFRRASAAVQPGLDCMKSTDPMFPSV</sequence>
<dbReference type="SUPFAM" id="SSF53448">
    <property type="entry name" value="Nucleotide-diphospho-sugar transferases"/>
    <property type="match status" value="1"/>
</dbReference>
<feature type="domain" description="Streptomycin biosynthesis protein StrF" evidence="1">
    <location>
        <begin position="107"/>
        <end position="286"/>
    </location>
</feature>
<organism evidence="2">
    <name type="scientific">Candidatus Nitrotoga fabula</name>
    <dbReference type="NCBI Taxonomy" id="2182327"/>
    <lineage>
        <taxon>Bacteria</taxon>
        <taxon>Pseudomonadati</taxon>
        <taxon>Pseudomonadota</taxon>
        <taxon>Betaproteobacteria</taxon>
        <taxon>Nitrosomonadales</taxon>
        <taxon>Gallionellaceae</taxon>
        <taxon>Candidatus Nitrotoga</taxon>
    </lineage>
</organism>
<dbReference type="EMBL" id="LS423452">
    <property type="protein sequence ID" value="SPS06108.1"/>
    <property type="molecule type" value="Genomic_DNA"/>
</dbReference>
<dbReference type="Gene3D" id="3.90.550.10">
    <property type="entry name" value="Spore Coat Polysaccharide Biosynthesis Protein SpsA, Chain A"/>
    <property type="match status" value="1"/>
</dbReference>